<sequence length="106" mass="12708">MDVMDVDPLSQLVFALQYGQDYQEATKKAVQEATKKEIEDVYEAYKEFFYKYHQDNPGATTDCYKEYLKTLVKQGKQHTFIGRIEEQRGEEFEYCYWFYATVRILL</sequence>
<gene>
    <name evidence="1" type="ORF">ALEPTO_LOCUS13137</name>
</gene>
<comment type="caution">
    <text evidence="1">The sequence shown here is derived from an EMBL/GenBank/DDBJ whole genome shotgun (WGS) entry which is preliminary data.</text>
</comment>
<dbReference type="AlphaFoldDB" id="A0A9N9ISI3"/>
<accession>A0A9N9ISI3</accession>
<reference evidence="1" key="1">
    <citation type="submission" date="2021-06" db="EMBL/GenBank/DDBJ databases">
        <authorList>
            <person name="Kallberg Y."/>
            <person name="Tangrot J."/>
            <person name="Rosling A."/>
        </authorList>
    </citation>
    <scope>NUCLEOTIDE SEQUENCE</scope>
    <source>
        <strain evidence="1">FL130A</strain>
    </source>
</reference>
<name>A0A9N9ISI3_9GLOM</name>
<dbReference type="EMBL" id="CAJVPS010037993">
    <property type="protein sequence ID" value="CAG8746225.1"/>
    <property type="molecule type" value="Genomic_DNA"/>
</dbReference>
<dbReference type="OrthoDB" id="2423513at2759"/>
<feature type="non-terminal residue" evidence="1">
    <location>
        <position position="106"/>
    </location>
</feature>
<evidence type="ECO:0000313" key="1">
    <source>
        <dbReference type="EMBL" id="CAG8746225.1"/>
    </source>
</evidence>
<feature type="non-terminal residue" evidence="1">
    <location>
        <position position="1"/>
    </location>
</feature>
<organism evidence="1 2">
    <name type="scientific">Ambispora leptoticha</name>
    <dbReference type="NCBI Taxonomy" id="144679"/>
    <lineage>
        <taxon>Eukaryota</taxon>
        <taxon>Fungi</taxon>
        <taxon>Fungi incertae sedis</taxon>
        <taxon>Mucoromycota</taxon>
        <taxon>Glomeromycotina</taxon>
        <taxon>Glomeromycetes</taxon>
        <taxon>Archaeosporales</taxon>
        <taxon>Ambisporaceae</taxon>
        <taxon>Ambispora</taxon>
    </lineage>
</organism>
<protein>
    <submittedName>
        <fullName evidence="1">11021_t:CDS:1</fullName>
    </submittedName>
</protein>
<dbReference type="Proteomes" id="UP000789508">
    <property type="component" value="Unassembled WGS sequence"/>
</dbReference>
<keyword evidence="2" id="KW-1185">Reference proteome</keyword>
<proteinExistence type="predicted"/>
<evidence type="ECO:0000313" key="2">
    <source>
        <dbReference type="Proteomes" id="UP000789508"/>
    </source>
</evidence>